<evidence type="ECO:0000256" key="2">
    <source>
        <dbReference type="ARBA" id="ARBA00022723"/>
    </source>
</evidence>
<dbReference type="PROSITE" id="PS50902">
    <property type="entry name" value="FLAVODOXIN_LIKE"/>
    <property type="match status" value="1"/>
</dbReference>
<feature type="domain" description="4Fe-4S ferredoxin-type" evidence="6">
    <location>
        <begin position="214"/>
        <end position="238"/>
    </location>
</feature>
<evidence type="ECO:0000313" key="7">
    <source>
        <dbReference type="EMBL" id="MDN0023444.1"/>
    </source>
</evidence>
<dbReference type="PANTHER" id="PTHR24960:SF79">
    <property type="entry name" value="PHOTOSYSTEM I IRON-SULFUR CENTER"/>
    <property type="match status" value="1"/>
</dbReference>
<feature type="domain" description="4Fe-4S ferredoxin-type" evidence="6">
    <location>
        <begin position="181"/>
        <end position="210"/>
    </location>
</feature>
<dbReference type="SUPFAM" id="SSF54862">
    <property type="entry name" value="4Fe-4S ferredoxins"/>
    <property type="match status" value="1"/>
</dbReference>
<dbReference type="PROSITE" id="PS51379">
    <property type="entry name" value="4FE4S_FER_2"/>
    <property type="match status" value="2"/>
</dbReference>
<keyword evidence="1" id="KW-0004">4Fe-4S</keyword>
<dbReference type="InterPro" id="IPR017900">
    <property type="entry name" value="4Fe4S_Fe_S_CS"/>
</dbReference>
<comment type="caution">
    <text evidence="8">The sequence shown here is derived from an EMBL/GenBank/DDBJ whole genome shotgun (WGS) entry which is preliminary data.</text>
</comment>
<dbReference type="Pfam" id="PF13237">
    <property type="entry name" value="Fer4_10"/>
    <property type="match status" value="1"/>
</dbReference>
<evidence type="ECO:0000256" key="1">
    <source>
        <dbReference type="ARBA" id="ARBA00022485"/>
    </source>
</evidence>
<name>A0AAW7JQS9_9BACT</name>
<dbReference type="PANTHER" id="PTHR24960">
    <property type="entry name" value="PHOTOSYSTEM I IRON-SULFUR CENTER-RELATED"/>
    <property type="match status" value="1"/>
</dbReference>
<protein>
    <submittedName>
        <fullName evidence="8">4Fe-4S binding protein</fullName>
    </submittedName>
</protein>
<dbReference type="Proteomes" id="UP001167831">
    <property type="component" value="Unassembled WGS sequence"/>
</dbReference>
<evidence type="ECO:0000259" key="5">
    <source>
        <dbReference type="PROSITE" id="PS50902"/>
    </source>
</evidence>
<dbReference type="RefSeq" id="WP_289825875.1">
    <property type="nucleotide sequence ID" value="NZ_JAUEIE010000012.1"/>
</dbReference>
<dbReference type="AlphaFoldDB" id="A0AAW7JQS9"/>
<dbReference type="GO" id="GO:0046872">
    <property type="term" value="F:metal ion binding"/>
    <property type="evidence" value="ECO:0007669"/>
    <property type="project" value="UniProtKB-KW"/>
</dbReference>
<evidence type="ECO:0000313" key="8">
    <source>
        <dbReference type="EMBL" id="MDN0025718.1"/>
    </source>
</evidence>
<evidence type="ECO:0000313" key="9">
    <source>
        <dbReference type="Proteomes" id="UP001167831"/>
    </source>
</evidence>
<dbReference type="InterPro" id="IPR008254">
    <property type="entry name" value="Flavodoxin/NO_synth"/>
</dbReference>
<dbReference type="EMBL" id="JAUEIE010000012">
    <property type="protein sequence ID" value="MDN0023444.1"/>
    <property type="molecule type" value="Genomic_DNA"/>
</dbReference>
<dbReference type="EMBL" id="JAUEIF010000008">
    <property type="protein sequence ID" value="MDN0025718.1"/>
    <property type="molecule type" value="Genomic_DNA"/>
</dbReference>
<evidence type="ECO:0000256" key="3">
    <source>
        <dbReference type="ARBA" id="ARBA00023004"/>
    </source>
</evidence>
<gene>
    <name evidence="7" type="ORF">QVN81_10500</name>
    <name evidence="8" type="ORF">QVN84_09340</name>
</gene>
<proteinExistence type="predicted"/>
<dbReference type="Proteomes" id="UP001168478">
    <property type="component" value="Unassembled WGS sequence"/>
</dbReference>
<feature type="domain" description="Flavodoxin-like" evidence="5">
    <location>
        <begin position="6"/>
        <end position="150"/>
    </location>
</feature>
<accession>A0AAW7JQS9</accession>
<reference evidence="8" key="2">
    <citation type="submission" date="2023-08" db="EMBL/GenBank/DDBJ databases">
        <title>Identification and characterization of horizontal gene transfer across gut microbiota members of farm animals based on homology search.</title>
        <authorList>
            <person name="Schwarzerova J."/>
            <person name="Nykrynova M."/>
            <person name="Jureckova K."/>
            <person name="Cejkova D."/>
            <person name="Rychlik I."/>
        </authorList>
    </citation>
    <scope>NUCLEOTIDE SEQUENCE</scope>
    <source>
        <strain evidence="8">ET15</strain>
        <strain evidence="7">ET37</strain>
    </source>
</reference>
<dbReference type="InterPro" id="IPR050157">
    <property type="entry name" value="PSI_iron-sulfur_center"/>
</dbReference>
<dbReference type="GO" id="GO:0010181">
    <property type="term" value="F:FMN binding"/>
    <property type="evidence" value="ECO:0007669"/>
    <property type="project" value="InterPro"/>
</dbReference>
<reference evidence="8" key="1">
    <citation type="submission" date="2023-06" db="EMBL/GenBank/DDBJ databases">
        <authorList>
            <person name="Zeman M."/>
            <person name="Kubasova T."/>
            <person name="Jahodarova E."/>
            <person name="Nykrynova M."/>
            <person name="Rychlik I."/>
        </authorList>
    </citation>
    <scope>NUCLEOTIDE SEQUENCE</scope>
    <source>
        <strain evidence="8">ET15</strain>
        <strain evidence="7">ET37</strain>
    </source>
</reference>
<keyword evidence="4" id="KW-0411">Iron-sulfur</keyword>
<dbReference type="Gene3D" id="3.40.50.360">
    <property type="match status" value="1"/>
</dbReference>
<evidence type="ECO:0000313" key="10">
    <source>
        <dbReference type="Proteomes" id="UP001168478"/>
    </source>
</evidence>
<dbReference type="InterPro" id="IPR017896">
    <property type="entry name" value="4Fe4S_Fe-S-bd"/>
</dbReference>
<keyword evidence="3" id="KW-0408">Iron</keyword>
<keyword evidence="2" id="KW-0479">Metal-binding</keyword>
<dbReference type="Gene3D" id="3.30.70.20">
    <property type="match status" value="1"/>
</dbReference>
<dbReference type="InterPro" id="IPR029039">
    <property type="entry name" value="Flavoprotein-like_sf"/>
</dbReference>
<sequence>MKIRKITVVYFSATYTTRKTVMALAESFGCKVTETDVTESMLEPMTIAAGDGNLLIAGMPVYAGRIPQQGARALRMIKGDGTPAIAVCVYGNRDYDDALLEMCDLLAEGGFRTIAAAAFIAQHSIFTQLAAGRPDKTDMAALEEFGKACRERLEAWHEGDRTPLPDVKGNRPYKDAAAVPLHPLGDRDVCDGCGTCARLCPAGAIVEDEPCATDSGRCISCGRCVAVCPQHARHFGGTLYDMAEKKIVGNNMERKEPEWFI</sequence>
<evidence type="ECO:0000256" key="4">
    <source>
        <dbReference type="ARBA" id="ARBA00023014"/>
    </source>
</evidence>
<keyword evidence="9" id="KW-1185">Reference proteome</keyword>
<dbReference type="GO" id="GO:0051539">
    <property type="term" value="F:4 iron, 4 sulfur cluster binding"/>
    <property type="evidence" value="ECO:0007669"/>
    <property type="project" value="UniProtKB-KW"/>
</dbReference>
<dbReference type="PROSITE" id="PS00198">
    <property type="entry name" value="4FE4S_FER_1"/>
    <property type="match status" value="2"/>
</dbReference>
<evidence type="ECO:0000259" key="6">
    <source>
        <dbReference type="PROSITE" id="PS51379"/>
    </source>
</evidence>
<dbReference type="SUPFAM" id="SSF52218">
    <property type="entry name" value="Flavoproteins"/>
    <property type="match status" value="1"/>
</dbReference>
<organism evidence="8 10">
    <name type="scientific">Leyella lascolaii</name>
    <dbReference type="NCBI Taxonomy" id="1776379"/>
    <lineage>
        <taxon>Bacteria</taxon>
        <taxon>Pseudomonadati</taxon>
        <taxon>Bacteroidota</taxon>
        <taxon>Bacteroidia</taxon>
        <taxon>Bacteroidales</taxon>
        <taxon>Prevotellaceae</taxon>
        <taxon>Leyella</taxon>
    </lineage>
</organism>